<dbReference type="RefSeq" id="WP_371851454.1">
    <property type="nucleotide sequence ID" value="NZ_FRCX01000006.1"/>
</dbReference>
<evidence type="ECO:0000256" key="1">
    <source>
        <dbReference type="SAM" id="MobiDB-lite"/>
    </source>
</evidence>
<feature type="region of interest" description="Disordered" evidence="1">
    <location>
        <begin position="117"/>
        <end position="143"/>
    </location>
</feature>
<dbReference type="Pfam" id="PF11876">
    <property type="entry name" value="TsiV"/>
    <property type="match status" value="1"/>
</dbReference>
<sequence>MWGVPAITGTLFFVDAHLPDVREAIYACFDEYEVLAKAHLTWLWREEPSEGPDKFSYAEAPPIRATVKRMKENDLFALTYIRLGVQRGLRPCGGFGQAMQGGERSVWIRRANEQCSESSKPRYSGMSNSRHSYDVEPVGVSVQ</sequence>
<gene>
    <name evidence="2" type="ORF">SAMN05192549_106313</name>
</gene>
<dbReference type="InterPro" id="IPR021815">
    <property type="entry name" value="TsiV"/>
</dbReference>
<protein>
    <submittedName>
        <fullName evidence="2">Uncharacterized protein</fullName>
    </submittedName>
</protein>
<dbReference type="AlphaFoldDB" id="A0A1M7Q7G0"/>
<accession>A0A1M7Q7G0</accession>
<evidence type="ECO:0000313" key="2">
    <source>
        <dbReference type="EMBL" id="SHN26508.1"/>
    </source>
</evidence>
<dbReference type="Proteomes" id="UP000184339">
    <property type="component" value="Unassembled WGS sequence"/>
</dbReference>
<proteinExistence type="predicted"/>
<organism evidence="2 3">
    <name type="scientific">Duganella sacchari</name>
    <dbReference type="NCBI Taxonomy" id="551987"/>
    <lineage>
        <taxon>Bacteria</taxon>
        <taxon>Pseudomonadati</taxon>
        <taxon>Pseudomonadota</taxon>
        <taxon>Betaproteobacteria</taxon>
        <taxon>Burkholderiales</taxon>
        <taxon>Oxalobacteraceae</taxon>
        <taxon>Telluria group</taxon>
        <taxon>Duganella</taxon>
    </lineage>
</organism>
<keyword evidence="3" id="KW-1185">Reference proteome</keyword>
<reference evidence="3" key="1">
    <citation type="submission" date="2016-11" db="EMBL/GenBank/DDBJ databases">
        <authorList>
            <person name="Varghese N."/>
            <person name="Submissions S."/>
        </authorList>
    </citation>
    <scope>NUCLEOTIDE SEQUENCE [LARGE SCALE GENOMIC DNA]</scope>
    <source>
        <strain evidence="3">Sac-22</strain>
    </source>
</reference>
<name>A0A1M7Q7G0_9BURK</name>
<dbReference type="EMBL" id="FRCX01000006">
    <property type="protein sequence ID" value="SHN26508.1"/>
    <property type="molecule type" value="Genomic_DNA"/>
</dbReference>
<evidence type="ECO:0000313" key="3">
    <source>
        <dbReference type="Proteomes" id="UP000184339"/>
    </source>
</evidence>